<gene>
    <name evidence="2" type="ORF">CSW29_02500</name>
    <name evidence="3" type="ORF">CSW30_06255</name>
    <name evidence="1" type="ORF">CSW38_02885</name>
</gene>
<accession>A0A430UIY4</accession>
<dbReference type="AlphaFoldDB" id="A0A430UIY4"/>
<comment type="caution">
    <text evidence="2">The sequence shown here is derived from an EMBL/GenBank/DDBJ whole genome shotgun (WGS) entry which is preliminary data.</text>
</comment>
<dbReference type="Proteomes" id="UP000287173">
    <property type="component" value="Unassembled WGS sequence"/>
</dbReference>
<evidence type="ECO:0000313" key="2">
    <source>
        <dbReference type="EMBL" id="RTI02444.1"/>
    </source>
</evidence>
<evidence type="ECO:0000313" key="4">
    <source>
        <dbReference type="Proteomes" id="UP000287173"/>
    </source>
</evidence>
<reference evidence="4 5" key="1">
    <citation type="journal article" date="2019" name="Extremophiles">
        <title>Biogeography of thermophiles and predominance of Thermus scotoductus in domestic water heaters.</title>
        <authorList>
            <person name="Wilpiszeski R.L."/>
            <person name="Zhang Z."/>
            <person name="House C.H."/>
        </authorList>
    </citation>
    <scope>NUCLEOTIDE SEQUENCE [LARGE SCALE GENOMIC DNA]</scope>
    <source>
        <strain evidence="2 6">16_S16</strain>
        <strain evidence="3 4">17_S17</strain>
        <strain evidence="1 5">25_S25</strain>
    </source>
</reference>
<proteinExistence type="predicted"/>
<dbReference type="EMBL" id="PELY01000063">
    <property type="protein sequence ID" value="RTH27671.1"/>
    <property type="molecule type" value="Genomic_DNA"/>
</dbReference>
<dbReference type="Proteomes" id="UP000288347">
    <property type="component" value="Unassembled WGS sequence"/>
</dbReference>
<organism evidence="2 6">
    <name type="scientific">Thermus scotoductus</name>
    <dbReference type="NCBI Taxonomy" id="37636"/>
    <lineage>
        <taxon>Bacteria</taxon>
        <taxon>Thermotogati</taxon>
        <taxon>Deinococcota</taxon>
        <taxon>Deinococci</taxon>
        <taxon>Thermales</taxon>
        <taxon>Thermaceae</taxon>
        <taxon>Thermus</taxon>
    </lineage>
</organism>
<dbReference type="Proteomes" id="UP000287306">
    <property type="component" value="Unassembled WGS sequence"/>
</dbReference>
<dbReference type="EMBL" id="PEMH01000054">
    <property type="protein sequence ID" value="RTI02444.1"/>
    <property type="molecule type" value="Genomic_DNA"/>
</dbReference>
<protein>
    <submittedName>
        <fullName evidence="2">Uncharacterized protein</fullName>
    </submittedName>
</protein>
<evidence type="ECO:0000313" key="6">
    <source>
        <dbReference type="Proteomes" id="UP000288347"/>
    </source>
</evidence>
<name>A0A430UIY4_THESC</name>
<sequence length="82" mass="9290">MWTGLKLQRWVAEALGKEVSLYPIYRLPIYLHALGLSLLVDTRVMGLLQGLRAWLRAGEVKADPRGHVKSRRVFPLTFTTAS</sequence>
<evidence type="ECO:0000313" key="1">
    <source>
        <dbReference type="EMBL" id="RTH27671.1"/>
    </source>
</evidence>
<dbReference type="EMBL" id="PEMG01000159">
    <property type="protein sequence ID" value="RTI09025.1"/>
    <property type="molecule type" value="Genomic_DNA"/>
</dbReference>
<evidence type="ECO:0000313" key="3">
    <source>
        <dbReference type="EMBL" id="RTI09025.1"/>
    </source>
</evidence>
<evidence type="ECO:0000313" key="5">
    <source>
        <dbReference type="Proteomes" id="UP000287306"/>
    </source>
</evidence>